<dbReference type="WBParaSite" id="JU765_v2.g12416.t1">
    <property type="protein sequence ID" value="JU765_v2.g12416.t1"/>
    <property type="gene ID" value="JU765_v2.g12416"/>
</dbReference>
<dbReference type="Proteomes" id="UP000887576">
    <property type="component" value="Unplaced"/>
</dbReference>
<reference evidence="2" key="1">
    <citation type="submission" date="2022-11" db="UniProtKB">
        <authorList>
            <consortium name="WormBaseParasite"/>
        </authorList>
    </citation>
    <scope>IDENTIFICATION</scope>
</reference>
<protein>
    <submittedName>
        <fullName evidence="2">Ovule protein</fullName>
    </submittedName>
</protein>
<evidence type="ECO:0000313" key="2">
    <source>
        <dbReference type="WBParaSite" id="JU765_v2.g12416.t1"/>
    </source>
</evidence>
<organism evidence="1 2">
    <name type="scientific">Panagrolaimus sp. JU765</name>
    <dbReference type="NCBI Taxonomy" id="591449"/>
    <lineage>
        <taxon>Eukaryota</taxon>
        <taxon>Metazoa</taxon>
        <taxon>Ecdysozoa</taxon>
        <taxon>Nematoda</taxon>
        <taxon>Chromadorea</taxon>
        <taxon>Rhabditida</taxon>
        <taxon>Tylenchina</taxon>
        <taxon>Panagrolaimomorpha</taxon>
        <taxon>Panagrolaimoidea</taxon>
        <taxon>Panagrolaimidae</taxon>
        <taxon>Panagrolaimus</taxon>
    </lineage>
</organism>
<name>A0AC34Q349_9BILA</name>
<evidence type="ECO:0000313" key="1">
    <source>
        <dbReference type="Proteomes" id="UP000887576"/>
    </source>
</evidence>
<sequence>MDKFCRNDCSCYSKVVNIVDVQQGNHHNDQTNSNNWLTRQTKINNTKTVFIQVVVIKLLISNKFEFIQMLWNMDMVKGLYTKVFQDI</sequence>
<proteinExistence type="predicted"/>
<accession>A0AC34Q349</accession>